<keyword evidence="12" id="KW-0233">DNA recombination</keyword>
<dbReference type="CDD" id="cd17920">
    <property type="entry name" value="DEXHc_RecQ"/>
    <property type="match status" value="1"/>
</dbReference>
<evidence type="ECO:0000256" key="13">
    <source>
        <dbReference type="ARBA" id="ARBA00023204"/>
    </source>
</evidence>
<dbReference type="Gene3D" id="3.40.50.300">
    <property type="entry name" value="P-loop containing nucleotide triphosphate hydrolases"/>
    <property type="match status" value="2"/>
</dbReference>
<comment type="cofactor">
    <cofactor evidence="2">
        <name>Zn(2+)</name>
        <dbReference type="ChEBI" id="CHEBI:29105"/>
    </cofactor>
</comment>
<evidence type="ECO:0000256" key="10">
    <source>
        <dbReference type="ARBA" id="ARBA00022840"/>
    </source>
</evidence>
<dbReference type="InterPro" id="IPR032284">
    <property type="entry name" value="RecQ_Zn-bd"/>
</dbReference>
<dbReference type="InterPro" id="IPR014001">
    <property type="entry name" value="Helicase_ATP-bd"/>
</dbReference>
<dbReference type="SMART" id="SM00956">
    <property type="entry name" value="RQC"/>
    <property type="match status" value="1"/>
</dbReference>
<proteinExistence type="inferred from homology"/>
<dbReference type="FunFam" id="3.40.50.300:FF:000296">
    <property type="entry name" value="ATP-dependent DNA helicase RecQ"/>
    <property type="match status" value="1"/>
</dbReference>
<dbReference type="GO" id="GO:0009432">
    <property type="term" value="P:SOS response"/>
    <property type="evidence" value="ECO:0007669"/>
    <property type="project" value="UniProtKB-UniRule"/>
</dbReference>
<dbReference type="SMART" id="SM00341">
    <property type="entry name" value="HRDC"/>
    <property type="match status" value="1"/>
</dbReference>
<dbReference type="InterPro" id="IPR018982">
    <property type="entry name" value="RQC_domain"/>
</dbReference>
<dbReference type="Pfam" id="PF00271">
    <property type="entry name" value="Helicase_C"/>
    <property type="match status" value="1"/>
</dbReference>
<dbReference type="GO" id="GO:0003677">
    <property type="term" value="F:DNA binding"/>
    <property type="evidence" value="ECO:0007669"/>
    <property type="project" value="UniProtKB-KW"/>
</dbReference>
<evidence type="ECO:0000256" key="1">
    <source>
        <dbReference type="ARBA" id="ARBA00001946"/>
    </source>
</evidence>
<keyword evidence="8 20" id="KW-0347">Helicase</keyword>
<dbReference type="Proteomes" id="UP000245412">
    <property type="component" value="Unassembled WGS sequence"/>
</dbReference>
<keyword evidence="6" id="KW-0227">DNA damage</keyword>
<evidence type="ECO:0000256" key="3">
    <source>
        <dbReference type="ARBA" id="ARBA00005446"/>
    </source>
</evidence>
<dbReference type="AlphaFoldDB" id="A0AB73T973"/>
<keyword evidence="21" id="KW-1185">Reference proteome</keyword>
<dbReference type="InterPro" id="IPR010997">
    <property type="entry name" value="HRDC-like_sf"/>
</dbReference>
<dbReference type="SUPFAM" id="SSF46785">
    <property type="entry name" value="Winged helix' DNA-binding domain"/>
    <property type="match status" value="1"/>
</dbReference>
<evidence type="ECO:0000259" key="19">
    <source>
        <dbReference type="PROSITE" id="PS51194"/>
    </source>
</evidence>
<gene>
    <name evidence="20" type="ORF">C7383_102397</name>
</gene>
<dbReference type="InterPro" id="IPR002121">
    <property type="entry name" value="HRDC_dom"/>
</dbReference>
<dbReference type="InterPro" id="IPR004589">
    <property type="entry name" value="DNA_helicase_ATP-dep_RecQ"/>
</dbReference>
<evidence type="ECO:0000256" key="16">
    <source>
        <dbReference type="NCBIfam" id="TIGR01389"/>
    </source>
</evidence>
<dbReference type="InterPro" id="IPR011545">
    <property type="entry name" value="DEAD/DEAH_box_helicase_dom"/>
</dbReference>
<dbReference type="GO" id="GO:0005737">
    <property type="term" value="C:cytoplasm"/>
    <property type="evidence" value="ECO:0007669"/>
    <property type="project" value="TreeGrafter"/>
</dbReference>
<evidence type="ECO:0000256" key="7">
    <source>
        <dbReference type="ARBA" id="ARBA00022801"/>
    </source>
</evidence>
<dbReference type="NCBIfam" id="TIGR00614">
    <property type="entry name" value="recQ_fam"/>
    <property type="match status" value="1"/>
</dbReference>
<dbReference type="SUPFAM" id="SSF52540">
    <property type="entry name" value="P-loop containing nucleoside triphosphate hydrolases"/>
    <property type="match status" value="1"/>
</dbReference>
<organism evidence="20 21">
    <name type="scientific">Murimonas intestini</name>
    <dbReference type="NCBI Taxonomy" id="1337051"/>
    <lineage>
        <taxon>Bacteria</taxon>
        <taxon>Bacillati</taxon>
        <taxon>Bacillota</taxon>
        <taxon>Clostridia</taxon>
        <taxon>Lachnospirales</taxon>
        <taxon>Lachnospiraceae</taxon>
        <taxon>Murimonas</taxon>
    </lineage>
</organism>
<dbReference type="Gene3D" id="1.10.150.80">
    <property type="entry name" value="HRDC domain"/>
    <property type="match status" value="1"/>
</dbReference>
<dbReference type="GO" id="GO:0006310">
    <property type="term" value="P:DNA recombination"/>
    <property type="evidence" value="ECO:0007669"/>
    <property type="project" value="UniProtKB-UniRule"/>
</dbReference>
<dbReference type="PROSITE" id="PS51194">
    <property type="entry name" value="HELICASE_CTER"/>
    <property type="match status" value="1"/>
</dbReference>
<evidence type="ECO:0000256" key="11">
    <source>
        <dbReference type="ARBA" id="ARBA00023125"/>
    </source>
</evidence>
<dbReference type="CDD" id="cd18794">
    <property type="entry name" value="SF2_C_RecQ"/>
    <property type="match status" value="1"/>
</dbReference>
<dbReference type="GO" id="GO:0009378">
    <property type="term" value="F:four-way junction helicase activity"/>
    <property type="evidence" value="ECO:0007669"/>
    <property type="project" value="TreeGrafter"/>
</dbReference>
<dbReference type="GO" id="GO:0030894">
    <property type="term" value="C:replisome"/>
    <property type="evidence" value="ECO:0007669"/>
    <property type="project" value="TreeGrafter"/>
</dbReference>
<protein>
    <recommendedName>
        <fullName evidence="16">DNA helicase RecQ</fullName>
        <ecNumber evidence="16">5.6.2.4</ecNumber>
    </recommendedName>
</protein>
<dbReference type="SUPFAM" id="SSF47819">
    <property type="entry name" value="HRDC-like"/>
    <property type="match status" value="1"/>
</dbReference>
<evidence type="ECO:0000256" key="15">
    <source>
        <dbReference type="ARBA" id="ARBA00034617"/>
    </source>
</evidence>
<dbReference type="InterPro" id="IPR006293">
    <property type="entry name" value="DNA_helicase_ATP-dep_RecQ_bac"/>
</dbReference>
<dbReference type="Pfam" id="PF09382">
    <property type="entry name" value="RQC"/>
    <property type="match status" value="1"/>
</dbReference>
<feature type="domain" description="Helicase C-terminal" evidence="19">
    <location>
        <begin position="228"/>
        <end position="380"/>
    </location>
</feature>
<sequence length="624" mass="70886">MAFLNWREPKVNMDKYEVLKQYFGYDEFREGQEILIDSLLQGRDTLGIMPTGAGKSLCYQVPALLLPGLTLVISPLISLMKDQVGALNLAGVHAAFLNSSLTQGQYRKALELARQGRYKIIYVAPERLLTEEFLEFARGADISMVSVDEAHCISQWGQDFRPSYLKITDFIEQLPNRPVISAFTATATAAVRDDIMALLRLREPTQLTTGFDRQNLTFIVRHPQDKYGVTEEYVRSHRDQCGIIYCLTRKLVEEVCDRLIRAGISATRYHAGLTDNERKANQDDFIYDRRQVMVATNAFGMGIDKSNVRYVIHYNMPKNIESYYQEAGRAGRDGLPSECILLYGGQDVVTNQFFIDRGQDNEALDDESAALIKEREKERLKKMTFYCFTNECLRDYILRYFGEYGANYCGNCSNCLTQFEEQDVTEAAKTLIECVKSSHERFGMTMIVDTVHGSTAAKITKCRMGQNPCHGRAKDIPVFKLRQIMNYLTMHGYLELEGDEYPVLKLTELSGEVLEGGQKVTMKVAKERELEMKQKKPAKNKTDVSLADVDRNLFEELRKLRMEIAKREKVPPYVVFSDKTLTHMCRVLPKNKEEMLSVPGVGAFKCDKYGDSFLEAIKGGSPGG</sequence>
<evidence type="ECO:0000256" key="8">
    <source>
        <dbReference type="ARBA" id="ARBA00022806"/>
    </source>
</evidence>
<dbReference type="PANTHER" id="PTHR13710:SF105">
    <property type="entry name" value="ATP-DEPENDENT DNA HELICASE Q1"/>
    <property type="match status" value="1"/>
</dbReference>
<evidence type="ECO:0000256" key="2">
    <source>
        <dbReference type="ARBA" id="ARBA00001947"/>
    </source>
</evidence>
<dbReference type="NCBIfam" id="TIGR01389">
    <property type="entry name" value="recQ"/>
    <property type="match status" value="1"/>
</dbReference>
<keyword evidence="10" id="KW-0067">ATP-binding</keyword>
<evidence type="ECO:0000256" key="5">
    <source>
        <dbReference type="ARBA" id="ARBA00022741"/>
    </source>
</evidence>
<keyword evidence="14" id="KW-0413">Isomerase</keyword>
<keyword evidence="13" id="KW-0234">DNA repair</keyword>
<name>A0AB73T973_9FIRM</name>
<evidence type="ECO:0000256" key="4">
    <source>
        <dbReference type="ARBA" id="ARBA00022723"/>
    </source>
</evidence>
<dbReference type="GO" id="GO:0016787">
    <property type="term" value="F:hydrolase activity"/>
    <property type="evidence" value="ECO:0007669"/>
    <property type="project" value="UniProtKB-KW"/>
</dbReference>
<dbReference type="GO" id="GO:0005524">
    <property type="term" value="F:ATP binding"/>
    <property type="evidence" value="ECO:0007669"/>
    <property type="project" value="UniProtKB-KW"/>
</dbReference>
<dbReference type="GO" id="GO:0046872">
    <property type="term" value="F:metal ion binding"/>
    <property type="evidence" value="ECO:0007669"/>
    <property type="project" value="UniProtKB-KW"/>
</dbReference>
<evidence type="ECO:0000313" key="21">
    <source>
        <dbReference type="Proteomes" id="UP000245412"/>
    </source>
</evidence>
<dbReference type="EMBL" id="QGGY01000002">
    <property type="protein sequence ID" value="PWJ78261.1"/>
    <property type="molecule type" value="Genomic_DNA"/>
</dbReference>
<evidence type="ECO:0000259" key="18">
    <source>
        <dbReference type="PROSITE" id="PS51192"/>
    </source>
</evidence>
<dbReference type="Pfam" id="PF16124">
    <property type="entry name" value="RecQ_Zn_bind"/>
    <property type="match status" value="1"/>
</dbReference>
<dbReference type="Pfam" id="PF00570">
    <property type="entry name" value="HRDC"/>
    <property type="match status" value="1"/>
</dbReference>
<dbReference type="EC" id="5.6.2.4" evidence="16"/>
<keyword evidence="5" id="KW-0547">Nucleotide-binding</keyword>
<dbReference type="Pfam" id="PF00270">
    <property type="entry name" value="DEAD"/>
    <property type="match status" value="1"/>
</dbReference>
<dbReference type="InterPro" id="IPR001650">
    <property type="entry name" value="Helicase_C-like"/>
</dbReference>
<dbReference type="SMART" id="SM00490">
    <property type="entry name" value="HELICc"/>
    <property type="match status" value="1"/>
</dbReference>
<dbReference type="InterPro" id="IPR044876">
    <property type="entry name" value="HRDC_dom_sf"/>
</dbReference>
<dbReference type="InterPro" id="IPR027417">
    <property type="entry name" value="P-loop_NTPase"/>
</dbReference>
<evidence type="ECO:0000256" key="6">
    <source>
        <dbReference type="ARBA" id="ARBA00022763"/>
    </source>
</evidence>
<comment type="similarity">
    <text evidence="3">Belongs to the helicase family. RecQ subfamily.</text>
</comment>
<evidence type="ECO:0000259" key="17">
    <source>
        <dbReference type="PROSITE" id="PS50967"/>
    </source>
</evidence>
<dbReference type="GO" id="GO:0043590">
    <property type="term" value="C:bacterial nucleoid"/>
    <property type="evidence" value="ECO:0007669"/>
    <property type="project" value="TreeGrafter"/>
</dbReference>
<dbReference type="PROSITE" id="PS51192">
    <property type="entry name" value="HELICASE_ATP_BIND_1"/>
    <property type="match status" value="1"/>
</dbReference>
<dbReference type="PROSITE" id="PS50967">
    <property type="entry name" value="HRDC"/>
    <property type="match status" value="1"/>
</dbReference>
<dbReference type="GO" id="GO:0006260">
    <property type="term" value="P:DNA replication"/>
    <property type="evidence" value="ECO:0007669"/>
    <property type="project" value="InterPro"/>
</dbReference>
<dbReference type="SMART" id="SM00487">
    <property type="entry name" value="DEXDc"/>
    <property type="match status" value="1"/>
</dbReference>
<dbReference type="InterPro" id="IPR036388">
    <property type="entry name" value="WH-like_DNA-bd_sf"/>
</dbReference>
<dbReference type="Gene3D" id="1.10.10.10">
    <property type="entry name" value="Winged helix-like DNA-binding domain superfamily/Winged helix DNA-binding domain"/>
    <property type="match status" value="1"/>
</dbReference>
<evidence type="ECO:0000313" key="20">
    <source>
        <dbReference type="EMBL" id="PWJ78261.1"/>
    </source>
</evidence>
<dbReference type="PANTHER" id="PTHR13710">
    <property type="entry name" value="DNA HELICASE RECQ FAMILY MEMBER"/>
    <property type="match status" value="1"/>
</dbReference>
<reference evidence="20 21" key="1">
    <citation type="submission" date="2018-05" db="EMBL/GenBank/DDBJ databases">
        <authorList>
            <person name="Goeker M."/>
            <person name="Huntemann M."/>
            <person name="Clum A."/>
            <person name="Pillay M."/>
            <person name="Palaniappan K."/>
            <person name="Varghese N."/>
            <person name="Mikhailova N."/>
            <person name="Stamatis D."/>
            <person name="Reddy T."/>
            <person name="Daum C."/>
            <person name="Shapiro N."/>
            <person name="Ivanova N."/>
            <person name="Kyrpides N."/>
            <person name="Woyke T."/>
        </authorList>
    </citation>
    <scope>NUCLEOTIDE SEQUENCE [LARGE SCALE GENOMIC DNA]</scope>
    <source>
        <strain evidence="20 21">DSM 26524</strain>
    </source>
</reference>
<evidence type="ECO:0000256" key="14">
    <source>
        <dbReference type="ARBA" id="ARBA00023235"/>
    </source>
</evidence>
<keyword evidence="9" id="KW-0862">Zinc</keyword>
<dbReference type="FunFam" id="1.10.150.80:FF:000002">
    <property type="entry name" value="ATP-dependent DNA helicase RecQ"/>
    <property type="match status" value="1"/>
</dbReference>
<comment type="caution">
    <text evidence="20">The sequence shown here is derived from an EMBL/GenBank/DDBJ whole genome shotgun (WGS) entry which is preliminary data.</text>
</comment>
<evidence type="ECO:0000256" key="12">
    <source>
        <dbReference type="ARBA" id="ARBA00023172"/>
    </source>
</evidence>
<feature type="domain" description="HRDC" evidence="17">
    <location>
        <begin position="547"/>
        <end position="624"/>
    </location>
</feature>
<keyword evidence="4" id="KW-0479">Metal-binding</keyword>
<dbReference type="GO" id="GO:0006281">
    <property type="term" value="P:DNA repair"/>
    <property type="evidence" value="ECO:0007669"/>
    <property type="project" value="UniProtKB-KW"/>
</dbReference>
<keyword evidence="11" id="KW-0238">DNA-binding</keyword>
<dbReference type="GO" id="GO:0043138">
    <property type="term" value="F:3'-5' DNA helicase activity"/>
    <property type="evidence" value="ECO:0007669"/>
    <property type="project" value="UniProtKB-EC"/>
</dbReference>
<dbReference type="InterPro" id="IPR036390">
    <property type="entry name" value="WH_DNA-bd_sf"/>
</dbReference>
<feature type="domain" description="Helicase ATP-binding" evidence="18">
    <location>
        <begin position="36"/>
        <end position="205"/>
    </location>
</feature>
<accession>A0AB73T973</accession>
<keyword evidence="7" id="KW-0378">Hydrolase</keyword>
<comment type="catalytic activity">
    <reaction evidence="15">
        <text>Couples ATP hydrolysis with the unwinding of duplex DNA by translocating in the 3'-5' direction.</text>
        <dbReference type="EC" id="5.6.2.4"/>
    </reaction>
</comment>
<comment type="cofactor">
    <cofactor evidence="1">
        <name>Mg(2+)</name>
        <dbReference type="ChEBI" id="CHEBI:18420"/>
    </cofactor>
</comment>
<evidence type="ECO:0000256" key="9">
    <source>
        <dbReference type="ARBA" id="ARBA00022833"/>
    </source>
</evidence>